<dbReference type="EMBL" id="OZ034816">
    <property type="protein sequence ID" value="CAL1377008.1"/>
    <property type="molecule type" value="Genomic_DNA"/>
</dbReference>
<evidence type="ECO:0000256" key="1">
    <source>
        <dbReference type="SAM" id="MobiDB-lite"/>
    </source>
</evidence>
<organism evidence="2 3">
    <name type="scientific">Linum trigynum</name>
    <dbReference type="NCBI Taxonomy" id="586398"/>
    <lineage>
        <taxon>Eukaryota</taxon>
        <taxon>Viridiplantae</taxon>
        <taxon>Streptophyta</taxon>
        <taxon>Embryophyta</taxon>
        <taxon>Tracheophyta</taxon>
        <taxon>Spermatophyta</taxon>
        <taxon>Magnoliopsida</taxon>
        <taxon>eudicotyledons</taxon>
        <taxon>Gunneridae</taxon>
        <taxon>Pentapetalae</taxon>
        <taxon>rosids</taxon>
        <taxon>fabids</taxon>
        <taxon>Malpighiales</taxon>
        <taxon>Linaceae</taxon>
        <taxon>Linum</taxon>
    </lineage>
</organism>
<keyword evidence="3" id="KW-1185">Reference proteome</keyword>
<name>A0AAV2DU24_9ROSI</name>
<dbReference type="AlphaFoldDB" id="A0AAV2DU24"/>
<gene>
    <name evidence="2" type="ORF">LTRI10_LOCUS18693</name>
</gene>
<accession>A0AAV2DU24</accession>
<evidence type="ECO:0000313" key="3">
    <source>
        <dbReference type="Proteomes" id="UP001497516"/>
    </source>
</evidence>
<proteinExistence type="predicted"/>
<protein>
    <submittedName>
        <fullName evidence="2">Uncharacterized protein</fullName>
    </submittedName>
</protein>
<feature type="region of interest" description="Disordered" evidence="1">
    <location>
        <begin position="35"/>
        <end position="93"/>
    </location>
</feature>
<dbReference type="Proteomes" id="UP001497516">
    <property type="component" value="Chromosome 3"/>
</dbReference>
<reference evidence="2 3" key="1">
    <citation type="submission" date="2024-04" db="EMBL/GenBank/DDBJ databases">
        <authorList>
            <person name="Fracassetti M."/>
        </authorList>
    </citation>
    <scope>NUCLEOTIDE SEQUENCE [LARGE SCALE GENOMIC DNA]</scope>
</reference>
<evidence type="ECO:0000313" key="2">
    <source>
        <dbReference type="EMBL" id="CAL1377008.1"/>
    </source>
</evidence>
<sequence length="93" mass="10344">MHYNWVSVGDMARLCTREPRCKKVSRLQKLGEDQQLKSLSHKVSRSPTRGMKPLNNVVLQPDTLSHHRHGSPGHASPVLSDVTTHLIPTGTSL</sequence>